<comment type="caution">
    <text evidence="12">The sequence shown here is derived from an EMBL/GenBank/DDBJ whole genome shotgun (WGS) entry which is preliminary data.</text>
</comment>
<feature type="domain" description="Snurportin-1 m3G cap-binding" evidence="11">
    <location>
        <begin position="330"/>
        <end position="415"/>
    </location>
</feature>
<keyword evidence="6" id="KW-0813">Transport</keyword>
<reference evidence="12 13" key="1">
    <citation type="submission" date="2024-02" db="EMBL/GenBank/DDBJ databases">
        <authorList>
            <person name="Chen Y."/>
            <person name="Shah S."/>
            <person name="Dougan E. K."/>
            <person name="Thang M."/>
            <person name="Chan C."/>
        </authorList>
    </citation>
    <scope>NUCLEOTIDE SEQUENCE [LARGE SCALE GENOMIC DNA]</scope>
</reference>
<evidence type="ECO:0000313" key="13">
    <source>
        <dbReference type="Proteomes" id="UP001642464"/>
    </source>
</evidence>
<keyword evidence="13" id="KW-1185">Reference proteome</keyword>
<evidence type="ECO:0000313" key="12">
    <source>
        <dbReference type="EMBL" id="CAK9045300.1"/>
    </source>
</evidence>
<keyword evidence="9" id="KW-0539">Nucleus</keyword>
<evidence type="ECO:0000256" key="10">
    <source>
        <dbReference type="SAM" id="MobiDB-lite"/>
    </source>
</evidence>
<dbReference type="PANTHER" id="PTHR13403:SF6">
    <property type="entry name" value="SNURPORTIN-1"/>
    <property type="match status" value="1"/>
</dbReference>
<feature type="region of interest" description="Disordered" evidence="10">
    <location>
        <begin position="290"/>
        <end position="327"/>
    </location>
</feature>
<proteinExistence type="inferred from homology"/>
<gene>
    <name evidence="12" type="ORF">SCF082_LOCUS25604</name>
</gene>
<dbReference type="SUPFAM" id="SSF56091">
    <property type="entry name" value="DNA ligase/mRNA capping enzyme, catalytic domain"/>
    <property type="match status" value="1"/>
</dbReference>
<evidence type="ECO:0000259" key="11">
    <source>
        <dbReference type="Pfam" id="PF21974"/>
    </source>
</evidence>
<evidence type="ECO:0000256" key="8">
    <source>
        <dbReference type="ARBA" id="ARBA00022884"/>
    </source>
</evidence>
<dbReference type="Gene3D" id="3.30.470.30">
    <property type="entry name" value="DNA ligase/mRNA capping enzyme"/>
    <property type="match status" value="1"/>
</dbReference>
<evidence type="ECO:0000256" key="2">
    <source>
        <dbReference type="ARBA" id="ARBA00004123"/>
    </source>
</evidence>
<sequence>MLMGILMQCPSLRADVQLADCSASLFFDSFAARILQVEDEQGSFNCSVWSFGSKICFSNLSVAARFWCAFDAMTVPDDARERATQGRMGQFKATHSRADEAARLHAALTMQQSDNRAERLEHMRRVAMEALLGSKSQNDLEEEVEIPDDEDEDVDASGDMDMDGGYKHGKSKMQRLRRLHRTLFFARQLQVPDWMLVPPDDLAASWLVLAKPEGERCLLLSEGGRVEVRKKNGYVLERYTDSRLGRGLTILDVVCIEGPAQRQPICGTAATQEGSLLKQTISIQQTASIEEAPAEDMGEDEEGVESDEEMGGQGGKKGKGKGRRRRPQGNRKYAVCDVLVWGDVDLAGTEAECRLFWLESRFQEMREKAPRRARPLQLVRAMPATAESLKELYYGDFGYPKDSLLFLHREGRYQVSEPVTPVARLWRDAHVSRYVVDTPDEKGAELPPKQSVVLEIRGGGRLRTADRHLVAQCNEDELAKLQGGQIKPKALVRCDVRSIDIVNRQMQVVPVAHVAARSRVWADSWARIVFQHLHREGQGSMLSFDLLLQSARWLMSRGPQLRFAKVACHKATLIAGSEAVAQVAGKEGKYERFLDAKSVSCASFENKTIKVQLTAHEVVQALTKGGWTEWSTPGSIQMPRIGYEQEQLVSERRANALYRADLLPQALYKEYERCWDSVDESLTADRLDRIHQVLHGKKELAEEFDHELSRWLVDMEGPIRESSRMLEVGRLPTISLFLCIQREATKST</sequence>
<protein>
    <recommendedName>
        <fullName evidence="5">Snurportin-1</fullName>
    </recommendedName>
</protein>
<feature type="compositionally biased region" description="Basic residues" evidence="10">
    <location>
        <begin position="316"/>
        <end position="327"/>
    </location>
</feature>
<evidence type="ECO:0000256" key="9">
    <source>
        <dbReference type="ARBA" id="ARBA00023242"/>
    </source>
</evidence>
<evidence type="ECO:0000256" key="3">
    <source>
        <dbReference type="ARBA" id="ARBA00004496"/>
    </source>
</evidence>
<dbReference type="PANTHER" id="PTHR13403">
    <property type="entry name" value="SNURPORTIN1 RNUT1 PROTEIN RNA, U TRANSPORTER 1"/>
    <property type="match status" value="1"/>
</dbReference>
<dbReference type="Pfam" id="PF21974">
    <property type="entry name" value="SPN1_m3Gcap_bd"/>
    <property type="match status" value="1"/>
</dbReference>
<feature type="region of interest" description="Disordered" evidence="10">
    <location>
        <begin position="137"/>
        <end position="168"/>
    </location>
</feature>
<keyword evidence="8" id="KW-0694">RNA-binding</keyword>
<feature type="compositionally biased region" description="Acidic residues" evidence="10">
    <location>
        <begin position="292"/>
        <end position="310"/>
    </location>
</feature>
<dbReference type="InterPro" id="IPR017336">
    <property type="entry name" value="Snurportin-1"/>
</dbReference>
<keyword evidence="7" id="KW-0963">Cytoplasm</keyword>
<dbReference type="InterPro" id="IPR047857">
    <property type="entry name" value="Snurportin1_C"/>
</dbReference>
<comment type="similarity">
    <text evidence="4">Belongs to the snurportin family.</text>
</comment>
<evidence type="ECO:0000256" key="4">
    <source>
        <dbReference type="ARBA" id="ARBA00007540"/>
    </source>
</evidence>
<evidence type="ECO:0000256" key="1">
    <source>
        <dbReference type="ARBA" id="ARBA00003975"/>
    </source>
</evidence>
<evidence type="ECO:0000256" key="6">
    <source>
        <dbReference type="ARBA" id="ARBA00022448"/>
    </source>
</evidence>
<feature type="compositionally biased region" description="Acidic residues" evidence="10">
    <location>
        <begin position="139"/>
        <end position="162"/>
    </location>
</feature>
<evidence type="ECO:0000256" key="7">
    <source>
        <dbReference type="ARBA" id="ARBA00022490"/>
    </source>
</evidence>
<comment type="function">
    <text evidence="1">Functions as an U snRNP-specific nuclear import adapter. Involved in the trimethylguanosine (m3G)-cap-dependent nuclear import of U snRNPs. Binds specifically to the terminal m3G-cap U snRNAs.</text>
</comment>
<name>A0ABP0M1D4_9DINO</name>
<dbReference type="EMBL" id="CAXAMM010019280">
    <property type="protein sequence ID" value="CAK9045300.1"/>
    <property type="molecule type" value="Genomic_DNA"/>
</dbReference>
<evidence type="ECO:0000256" key="5">
    <source>
        <dbReference type="ARBA" id="ARBA00016034"/>
    </source>
</evidence>
<dbReference type="Proteomes" id="UP001642464">
    <property type="component" value="Unassembled WGS sequence"/>
</dbReference>
<accession>A0ABP0M1D4</accession>
<comment type="subcellular location">
    <subcellularLocation>
        <location evidence="3">Cytoplasm</location>
    </subcellularLocation>
    <subcellularLocation>
        <location evidence="2">Nucleus</location>
    </subcellularLocation>
</comment>
<organism evidence="12 13">
    <name type="scientific">Durusdinium trenchii</name>
    <dbReference type="NCBI Taxonomy" id="1381693"/>
    <lineage>
        <taxon>Eukaryota</taxon>
        <taxon>Sar</taxon>
        <taxon>Alveolata</taxon>
        <taxon>Dinophyceae</taxon>
        <taxon>Suessiales</taxon>
        <taxon>Symbiodiniaceae</taxon>
        <taxon>Durusdinium</taxon>
    </lineage>
</organism>